<reference evidence="2 3" key="1">
    <citation type="submission" date="2017-06" db="EMBL/GenBank/DDBJ databases">
        <title>Genome sequencing of cyanobaciteial culture collection at National Institute for Environmental Studies (NIES).</title>
        <authorList>
            <person name="Hirose Y."/>
            <person name="Shimura Y."/>
            <person name="Fujisawa T."/>
            <person name="Nakamura Y."/>
            <person name="Kawachi M."/>
        </authorList>
    </citation>
    <scope>NUCLEOTIDE SEQUENCE [LARGE SCALE GENOMIC DNA]</scope>
    <source>
        <strain evidence="2 3">NIES-267</strain>
    </source>
</reference>
<dbReference type="Pfam" id="PF00903">
    <property type="entry name" value="Glyoxalase"/>
    <property type="match status" value="1"/>
</dbReference>
<keyword evidence="2" id="KW-0223">Dioxygenase</keyword>
<dbReference type="InterPro" id="IPR050383">
    <property type="entry name" value="GlyoxalaseI/FosfomycinResist"/>
</dbReference>
<gene>
    <name evidence="2" type="ORF">NIES267_48790</name>
</gene>
<dbReference type="AlphaFoldDB" id="A0A1Z4LVU9"/>
<dbReference type="InterPro" id="IPR004360">
    <property type="entry name" value="Glyas_Fos-R_dOase_dom"/>
</dbReference>
<keyword evidence="3" id="KW-1185">Reference proteome</keyword>
<accession>A0A1Z4LVU9</accession>
<proteinExistence type="predicted"/>
<protein>
    <submittedName>
        <fullName evidence="2">Glyoxalase/bleomycin resistance protein/dioxygenase</fullName>
    </submittedName>
</protein>
<feature type="domain" description="VOC" evidence="1">
    <location>
        <begin position="7"/>
        <end position="127"/>
    </location>
</feature>
<keyword evidence="2" id="KW-0560">Oxidoreductase</keyword>
<dbReference type="SUPFAM" id="SSF54593">
    <property type="entry name" value="Glyoxalase/Bleomycin resistance protein/Dihydroxybiphenyl dioxygenase"/>
    <property type="match status" value="1"/>
</dbReference>
<dbReference type="Gene3D" id="3.10.180.10">
    <property type="entry name" value="2,3-Dihydroxybiphenyl 1,2-Dioxygenase, domain 1"/>
    <property type="match status" value="1"/>
</dbReference>
<dbReference type="PANTHER" id="PTHR21366:SF14">
    <property type="entry name" value="GLYOXALASE DOMAIN-CONTAINING PROTEIN 5"/>
    <property type="match status" value="1"/>
</dbReference>
<dbReference type="PROSITE" id="PS51819">
    <property type="entry name" value="VOC"/>
    <property type="match status" value="1"/>
</dbReference>
<evidence type="ECO:0000313" key="2">
    <source>
        <dbReference type="EMBL" id="BAY85379.1"/>
    </source>
</evidence>
<evidence type="ECO:0000313" key="3">
    <source>
        <dbReference type="Proteomes" id="UP000218418"/>
    </source>
</evidence>
<dbReference type="Proteomes" id="UP000218418">
    <property type="component" value="Chromosome"/>
</dbReference>
<dbReference type="CDD" id="cd07253">
    <property type="entry name" value="GLOD5"/>
    <property type="match status" value="1"/>
</dbReference>
<dbReference type="OrthoDB" id="9796521at2"/>
<evidence type="ECO:0000259" key="1">
    <source>
        <dbReference type="PROSITE" id="PS51819"/>
    </source>
</evidence>
<organism evidence="2 3">
    <name type="scientific">Calothrix parasitica NIES-267</name>
    <dbReference type="NCBI Taxonomy" id="1973488"/>
    <lineage>
        <taxon>Bacteria</taxon>
        <taxon>Bacillati</taxon>
        <taxon>Cyanobacteriota</taxon>
        <taxon>Cyanophyceae</taxon>
        <taxon>Nostocales</taxon>
        <taxon>Calotrichaceae</taxon>
        <taxon>Calothrix</taxon>
    </lineage>
</organism>
<sequence>MQPFINRIDHLVLTVGNIEATCNFYSKVLGMEVVTFGNDRKALQFGEQKINLHEAGKEFEPKALHPIPGSADICFISDEPVAQIKNHIISCGVDILEGPVTRTGSTGSIESIYLRDLDGNLIEISNYRNT</sequence>
<dbReference type="InterPro" id="IPR037523">
    <property type="entry name" value="VOC_core"/>
</dbReference>
<name>A0A1Z4LVU9_9CYAN</name>
<dbReference type="GO" id="GO:0051213">
    <property type="term" value="F:dioxygenase activity"/>
    <property type="evidence" value="ECO:0007669"/>
    <property type="project" value="UniProtKB-KW"/>
</dbReference>
<dbReference type="PANTHER" id="PTHR21366">
    <property type="entry name" value="GLYOXALASE FAMILY PROTEIN"/>
    <property type="match status" value="1"/>
</dbReference>
<dbReference type="EMBL" id="AP018227">
    <property type="protein sequence ID" value="BAY85379.1"/>
    <property type="molecule type" value="Genomic_DNA"/>
</dbReference>
<dbReference type="InterPro" id="IPR029068">
    <property type="entry name" value="Glyas_Bleomycin-R_OHBP_Dase"/>
</dbReference>